<evidence type="ECO:0000256" key="4">
    <source>
        <dbReference type="ARBA" id="ARBA00011533"/>
    </source>
</evidence>
<dbReference type="Gene3D" id="2.160.20.80">
    <property type="entry name" value="E3 ubiquitin-protein ligase SopA"/>
    <property type="match status" value="1"/>
</dbReference>
<feature type="domain" description="NACHT" evidence="18">
    <location>
        <begin position="66"/>
        <end position="161"/>
    </location>
</feature>
<comment type="subunit">
    <text evidence="4">Complex I is composed of 45 different subunits.</text>
</comment>
<organism evidence="19 20">
    <name type="scientific">Pseudolycoriella hygida</name>
    <dbReference type="NCBI Taxonomy" id="35572"/>
    <lineage>
        <taxon>Eukaryota</taxon>
        <taxon>Metazoa</taxon>
        <taxon>Ecdysozoa</taxon>
        <taxon>Arthropoda</taxon>
        <taxon>Hexapoda</taxon>
        <taxon>Insecta</taxon>
        <taxon>Pterygota</taxon>
        <taxon>Neoptera</taxon>
        <taxon>Endopterygota</taxon>
        <taxon>Diptera</taxon>
        <taxon>Nematocera</taxon>
        <taxon>Sciaroidea</taxon>
        <taxon>Sciaridae</taxon>
        <taxon>Pseudolycoriella</taxon>
    </lineage>
</organism>
<evidence type="ECO:0000256" key="12">
    <source>
        <dbReference type="ARBA" id="ARBA00022989"/>
    </source>
</evidence>
<proteinExistence type="inferred from homology"/>
<keyword evidence="13" id="KW-0496">Mitochondrion</keyword>
<dbReference type="Proteomes" id="UP001151699">
    <property type="component" value="Chromosome B"/>
</dbReference>
<gene>
    <name evidence="19" type="primary">NDUFB5</name>
    <name evidence="19" type="ORF">Bhyg_06742</name>
</gene>
<accession>A0A9Q0N349</accession>
<keyword evidence="6" id="KW-0813">Transport</keyword>
<dbReference type="Pfam" id="PF05729">
    <property type="entry name" value="NACHT"/>
    <property type="match status" value="1"/>
</dbReference>
<dbReference type="Gene3D" id="3.40.50.300">
    <property type="entry name" value="P-loop containing nucleotide triphosphate hydrolases"/>
    <property type="match status" value="1"/>
</dbReference>
<evidence type="ECO:0000256" key="5">
    <source>
        <dbReference type="ARBA" id="ARBA00015175"/>
    </source>
</evidence>
<keyword evidence="8 17" id="KW-0812">Transmembrane</keyword>
<evidence type="ECO:0000256" key="7">
    <source>
        <dbReference type="ARBA" id="ARBA00022660"/>
    </source>
</evidence>
<evidence type="ECO:0000313" key="19">
    <source>
        <dbReference type="EMBL" id="KAJ6641799.1"/>
    </source>
</evidence>
<feature type="transmembrane region" description="Helical" evidence="17">
    <location>
        <begin position="1549"/>
        <end position="1572"/>
    </location>
</feature>
<evidence type="ECO:0000256" key="16">
    <source>
        <dbReference type="ARBA" id="ARBA00032550"/>
    </source>
</evidence>
<dbReference type="InterPro" id="IPR001646">
    <property type="entry name" value="5peptide_repeat"/>
</dbReference>
<reference evidence="19" key="1">
    <citation type="submission" date="2022-07" db="EMBL/GenBank/DDBJ databases">
        <authorList>
            <person name="Trinca V."/>
            <person name="Uliana J.V.C."/>
            <person name="Torres T.T."/>
            <person name="Ward R.J."/>
            <person name="Monesi N."/>
        </authorList>
    </citation>
    <scope>NUCLEOTIDE SEQUENCE</scope>
    <source>
        <strain evidence="19">HSMRA1968</strain>
        <tissue evidence="19">Whole embryos</tissue>
    </source>
</reference>
<comment type="function">
    <text evidence="1">Accessory subunit of the mitochondrial membrane respiratory chain NADH dehydrogenase (Complex I), that is believed not to be involved in catalysis. Complex I functions in the transfer of electrons from NADH to the respiratory chain. The immediate electron acceptor for the enzyme is believed to be ubiquinone.</text>
</comment>
<name>A0A9Q0N349_9DIPT</name>
<evidence type="ECO:0000256" key="9">
    <source>
        <dbReference type="ARBA" id="ARBA00022792"/>
    </source>
</evidence>
<dbReference type="SUPFAM" id="SSF82171">
    <property type="entry name" value="DPP6 N-terminal domain-like"/>
    <property type="match status" value="1"/>
</dbReference>
<keyword evidence="12 17" id="KW-1133">Transmembrane helix</keyword>
<evidence type="ECO:0000256" key="1">
    <source>
        <dbReference type="ARBA" id="ARBA00003195"/>
    </source>
</evidence>
<evidence type="ECO:0000256" key="3">
    <source>
        <dbReference type="ARBA" id="ARBA00007152"/>
    </source>
</evidence>
<evidence type="ECO:0000256" key="14">
    <source>
        <dbReference type="ARBA" id="ARBA00023136"/>
    </source>
</evidence>
<keyword evidence="14 17" id="KW-0472">Membrane</keyword>
<evidence type="ECO:0000256" key="17">
    <source>
        <dbReference type="SAM" id="Phobius"/>
    </source>
</evidence>
<comment type="subcellular location">
    <subcellularLocation>
        <location evidence="2">Mitochondrion inner membrane</location>
        <topology evidence="2">Single-pass membrane protein</topology>
    </subcellularLocation>
</comment>
<evidence type="ECO:0000256" key="15">
    <source>
        <dbReference type="ARBA" id="ARBA00032395"/>
    </source>
</evidence>
<keyword evidence="20" id="KW-1185">Reference proteome</keyword>
<comment type="similarity">
    <text evidence="3">Belongs to the complex I NDUFB5 subunit family.</text>
</comment>
<evidence type="ECO:0000256" key="13">
    <source>
        <dbReference type="ARBA" id="ARBA00023128"/>
    </source>
</evidence>
<evidence type="ECO:0000256" key="8">
    <source>
        <dbReference type="ARBA" id="ARBA00022692"/>
    </source>
</evidence>
<evidence type="ECO:0000256" key="10">
    <source>
        <dbReference type="ARBA" id="ARBA00022946"/>
    </source>
</evidence>
<keyword evidence="10" id="KW-0809">Transit peptide</keyword>
<evidence type="ECO:0000256" key="11">
    <source>
        <dbReference type="ARBA" id="ARBA00022982"/>
    </source>
</evidence>
<keyword evidence="11" id="KW-0249">Electron transport</keyword>
<dbReference type="PANTHER" id="PTHR13178:SF0">
    <property type="entry name" value="NADH DEHYDROGENASE [UBIQUINONE] 1 BETA SUBCOMPLEX SUBUNIT 5, MITOCHONDRIAL"/>
    <property type="match status" value="1"/>
</dbReference>
<dbReference type="InterPro" id="IPR019173">
    <property type="entry name" value="NADH_UbQ_OxRdtase_B5_su"/>
</dbReference>
<dbReference type="EMBL" id="WJQU01000002">
    <property type="protein sequence ID" value="KAJ6641799.1"/>
    <property type="molecule type" value="Genomic_DNA"/>
</dbReference>
<dbReference type="InterPro" id="IPR007111">
    <property type="entry name" value="NACHT_NTPase"/>
</dbReference>
<dbReference type="GO" id="GO:0005743">
    <property type="term" value="C:mitochondrial inner membrane"/>
    <property type="evidence" value="ECO:0007669"/>
    <property type="project" value="UniProtKB-SubCell"/>
</dbReference>
<dbReference type="Pfam" id="PF00805">
    <property type="entry name" value="Pentapeptide"/>
    <property type="match status" value="1"/>
</dbReference>
<sequence length="1675" mass="192105">MEINEIQQLERNFRDHNYSFFINTKIESAHILYTNLFGIFNDHPSEIVDIQSRLVAQIESDECRSFVVFGDAGSGKTSLALHLCNEYWKAMHQKDVVNRTSYIPIYISLRQIELQKDCKNILTTFCDISPGCIKAANLDNWNLLLFLDGYDELEDKINLWNHNNWWLPERRMKIKTLTFCKTIGLRVSERGQCFTFGYSEKSKFISIQKLGNGQIDDYVQKTVAFLRNISASDEGVTDPWLMTKNVTGTCTVWENDSTEYKKWLHKTFPDLNKLARNPYLLTTILQILPGIVEDCKRKHSENNSKVSDQEKAIRLRCSTEVEIYDEFVSQWFRYQATKNRRLKLNPEFIEIPVEHIAGFMLTFAQNLAFSLVLKNGGFLGDGSISETDCNLWHLWKPVHNRELLDLVETNLKYSTLFPKDQNDNEKWRLRNLVALRDACFLSSLNETTFKFFHSSLVEYLSSREVFENIRSRFNFYLNSDDPIYDSEFGINVSNITDRIYFPLLANLAQRAQTNESFRNLLFEIIEKSKEILILSQMSANAMTILSVAGICLSGRNFRNVQIAGANLSGGNFANSDFQFSNLAGVNVQQSWMVGCKFQGANFDRINFGQSCSVNFGMDSVIGMVPYTQNEKFNLIISFVNEKVLNYGFADETMCGIEGQKCNEKCIQFVEGNVLLTQNISDHGEDIGSPFFNIAPFPLPLTVNVWHLGLNKPLKPIAAESPNPTLNPTKYWISEELLQDVSNPTPSTSDSLQHSKEPSYYYEIQSYEEGDVGLVILWGYIVKEGIIAEYRTPHVLKTFEILHRELNHTIFKVYSDYPISSCDIYLKKLVAVKGTDFISIFSVVPTEKIIFKEKFPVNLHDLDWEDIKFSCNGRYLTYRSDFIYLCNIVGEDVERPVKLLEADANNYTNFFVVYDRSSQMAAFSYDDSIFICALPDGTIIQKMYTQNGLLFSSFPTFAFIDEGSGGGDSKLFSYVSNNSIQTSLETIVITEASEKVSHQNIEGLSKFVVSMDNQWVASFDNIDSKSNILTVYTTPVCPQSLLFRKKIDSSIYDISFTPHYLLLFVTAKVLVVDLQGKFYKSIEYPSDCDVSKFVSPKYQQIVLCINETIQLCKIVESGTAGSELSPVSFENSDANISVLTFRVGFVHFDSKDGSHILVGDLLDRGNTWLWMPSKKSIVKITQTDVPRSLSLAGANNFYITYNKRKRKVHVSNYFGYFVIKLSIDNSVKPPKNGYCLNHQGYKNIKGSFHLNVDWYVYGNSDGKLFIHYLKNNELLAELLFPHPVTDFNLHLKFNSSEEALESADILAWDLEGNISSLSIDEMNFRVESGPPTAVTFSNWKLNWTVKSNFVLNLQNSTIAKTFKVNESSKRLLHNFNASTVGEPWPEKIQYFSLSELYTPITEAETKFAIINTEGIGGPRMPIMADMWVVSVVARNSELNSSRAAHIEHVGLLIEGINNGRHFTMEAELTANKSKGYVRIKLVPVDAIKRLEQLKTEYIARQWMRPKSDVQRLIESIQKDQLDDAVVRHMSDHAEMNISPSRYQWDKFKDMFHFSVMVGLIPVTAIIFYANVFIGPATLTPIPEGYVPKHWEYYRHPISRFLSRYIYTSPQQEYEKYLHFVAEEKERMMLRDIESKVKAKMAERRDYQAYYYKPIIGKYHRVSQESMQFQKKLQGDG</sequence>
<dbReference type="SUPFAM" id="SSF141571">
    <property type="entry name" value="Pentapeptide repeat-like"/>
    <property type="match status" value="1"/>
</dbReference>
<dbReference type="SUPFAM" id="SSF52540">
    <property type="entry name" value="P-loop containing nucleoside triphosphate hydrolases"/>
    <property type="match status" value="1"/>
</dbReference>
<evidence type="ECO:0000259" key="18">
    <source>
        <dbReference type="Pfam" id="PF05729"/>
    </source>
</evidence>
<dbReference type="PANTHER" id="PTHR13178">
    <property type="entry name" value="NADH-UBIQUINONE OXIDOREDUCTASE SGDH SUBUNIT"/>
    <property type="match status" value="1"/>
</dbReference>
<dbReference type="InterPro" id="IPR027417">
    <property type="entry name" value="P-loop_NTPase"/>
</dbReference>
<comment type="caution">
    <text evidence="19">The sequence shown here is derived from an EMBL/GenBank/DDBJ whole genome shotgun (WGS) entry which is preliminary data.</text>
</comment>
<evidence type="ECO:0000256" key="2">
    <source>
        <dbReference type="ARBA" id="ARBA00004434"/>
    </source>
</evidence>
<dbReference type="Pfam" id="PF09781">
    <property type="entry name" value="NDUF_B5"/>
    <property type="match status" value="1"/>
</dbReference>
<protein>
    <recommendedName>
        <fullName evidence="5">NADH dehydrogenase [ubiquinone] 1 beta subcomplex subunit 5, mitochondrial</fullName>
    </recommendedName>
    <alternativeName>
        <fullName evidence="16">Complex I-SGDH</fullName>
    </alternativeName>
    <alternativeName>
        <fullName evidence="15">NADH-ubiquinone oxidoreductase SGDH subunit</fullName>
    </alternativeName>
</protein>
<evidence type="ECO:0000313" key="20">
    <source>
        <dbReference type="Proteomes" id="UP001151699"/>
    </source>
</evidence>
<dbReference type="OrthoDB" id="9995605at2759"/>
<evidence type="ECO:0000256" key="6">
    <source>
        <dbReference type="ARBA" id="ARBA00022448"/>
    </source>
</evidence>
<keyword evidence="7" id="KW-0679">Respiratory chain</keyword>
<keyword evidence="9" id="KW-0999">Mitochondrion inner membrane</keyword>